<name>A0A448XH20_9PLAT</name>
<accession>A0A448XH20</accession>
<comment type="caution">
    <text evidence="2">The sequence shown here is derived from an EMBL/GenBank/DDBJ whole genome shotgun (WGS) entry which is preliminary data.</text>
</comment>
<feature type="compositionally biased region" description="Pro residues" evidence="1">
    <location>
        <begin position="162"/>
        <end position="176"/>
    </location>
</feature>
<evidence type="ECO:0000313" key="3">
    <source>
        <dbReference type="Proteomes" id="UP000784294"/>
    </source>
</evidence>
<reference evidence="2" key="1">
    <citation type="submission" date="2018-11" db="EMBL/GenBank/DDBJ databases">
        <authorList>
            <consortium name="Pathogen Informatics"/>
        </authorList>
    </citation>
    <scope>NUCLEOTIDE SEQUENCE</scope>
</reference>
<sequence>MFFFTLSSFAVSNHACVTPVRTRPVMPGSGLLRCSSLLSTAHQQTPKGLRASTRLVDTAASPLPSGDFIDLGASGLIDSYTSRSPMFNGRPISSLRGILASGGLEWDCFEAGMLSPTTDPEETRPPLGSCLDEQVPFTSECFPLPSMLPNRYSLAPSAAPSSLPPLPSNSISPTPPPSVSSVAHAISSASASLTAHATVSATCKGMQRCSDNGPARCTRGLRLGHTGAATNGLFATRTPKGKNAAVLMNDGKTAYLNFIFPTSTASGVLINCKKIVHPLLLGPWRIIL</sequence>
<dbReference type="AlphaFoldDB" id="A0A448XH20"/>
<dbReference type="Proteomes" id="UP000784294">
    <property type="component" value="Unassembled WGS sequence"/>
</dbReference>
<evidence type="ECO:0000313" key="2">
    <source>
        <dbReference type="EMBL" id="VEL36389.1"/>
    </source>
</evidence>
<keyword evidence="3" id="KW-1185">Reference proteome</keyword>
<gene>
    <name evidence="2" type="ORF">PXEA_LOCUS29829</name>
</gene>
<protein>
    <submittedName>
        <fullName evidence="2">Uncharacterized protein</fullName>
    </submittedName>
</protein>
<dbReference type="EMBL" id="CAAALY010252125">
    <property type="protein sequence ID" value="VEL36389.1"/>
    <property type="molecule type" value="Genomic_DNA"/>
</dbReference>
<proteinExistence type="predicted"/>
<evidence type="ECO:0000256" key="1">
    <source>
        <dbReference type="SAM" id="MobiDB-lite"/>
    </source>
</evidence>
<organism evidence="2 3">
    <name type="scientific">Protopolystoma xenopodis</name>
    <dbReference type="NCBI Taxonomy" id="117903"/>
    <lineage>
        <taxon>Eukaryota</taxon>
        <taxon>Metazoa</taxon>
        <taxon>Spiralia</taxon>
        <taxon>Lophotrochozoa</taxon>
        <taxon>Platyhelminthes</taxon>
        <taxon>Monogenea</taxon>
        <taxon>Polyopisthocotylea</taxon>
        <taxon>Polystomatidea</taxon>
        <taxon>Polystomatidae</taxon>
        <taxon>Protopolystoma</taxon>
    </lineage>
</organism>
<feature type="region of interest" description="Disordered" evidence="1">
    <location>
        <begin position="156"/>
        <end position="176"/>
    </location>
</feature>